<accession>A0A101IHN6</accession>
<comment type="caution">
    <text evidence="3">The sequence shown here is derived from an EMBL/GenBank/DDBJ whole genome shotgun (WGS) entry which is preliminary data.</text>
</comment>
<dbReference type="EMBL" id="LGHB01000035">
    <property type="protein sequence ID" value="KUK95371.1"/>
    <property type="molecule type" value="Genomic_DNA"/>
</dbReference>
<dbReference type="GO" id="GO:0016747">
    <property type="term" value="F:acyltransferase activity, transferring groups other than amino-acyl groups"/>
    <property type="evidence" value="ECO:0007669"/>
    <property type="project" value="InterPro"/>
</dbReference>
<evidence type="ECO:0000259" key="1">
    <source>
        <dbReference type="PROSITE" id="PS51186"/>
    </source>
</evidence>
<protein>
    <submittedName>
        <fullName evidence="3">Putative acyltransferase</fullName>
    </submittedName>
</protein>
<dbReference type="Pfam" id="PF13508">
    <property type="entry name" value="Acetyltransf_7"/>
    <property type="match status" value="1"/>
</dbReference>
<dbReference type="EMBL" id="LGFT01000035">
    <property type="protein sequence ID" value="KUK44099.1"/>
    <property type="molecule type" value="Genomic_DNA"/>
</dbReference>
<dbReference type="Proteomes" id="UP000057043">
    <property type="component" value="Unassembled WGS sequence"/>
</dbReference>
<gene>
    <name evidence="2" type="ORF">XD72_1552</name>
    <name evidence="3" type="ORF">XE07_1830</name>
</gene>
<dbReference type="CDD" id="cd04301">
    <property type="entry name" value="NAT_SF"/>
    <property type="match status" value="1"/>
</dbReference>
<reference evidence="3" key="1">
    <citation type="journal article" date="2015" name="MBio">
        <title>Genome-resolved metagenomic analysis reveals roles for candidate phyla and other microbial community members in biogeochemical transformations in oil reservoirs.</title>
        <authorList>
            <person name="Hu P."/>
            <person name="Tom L."/>
            <person name="Singh A."/>
            <person name="Thomas B.C."/>
            <person name="Baker B.J."/>
            <person name="Piceno Y.M."/>
            <person name="Andersen G.L."/>
            <person name="Banfield J.F."/>
        </authorList>
    </citation>
    <scope>NUCLEOTIDE SEQUENCE [LARGE SCALE GENOMIC DNA]</scope>
    <source>
        <strain evidence="3">56_747</strain>
    </source>
</reference>
<evidence type="ECO:0000313" key="2">
    <source>
        <dbReference type="EMBL" id="KUK44099.1"/>
    </source>
</evidence>
<evidence type="ECO:0000313" key="3">
    <source>
        <dbReference type="EMBL" id="KUK95371.1"/>
    </source>
</evidence>
<organism evidence="3 4">
    <name type="scientific">Methanothrix harundinacea</name>
    <dbReference type="NCBI Taxonomy" id="301375"/>
    <lineage>
        <taxon>Archaea</taxon>
        <taxon>Methanobacteriati</taxon>
        <taxon>Methanobacteriota</taxon>
        <taxon>Stenosarchaea group</taxon>
        <taxon>Methanomicrobia</taxon>
        <taxon>Methanotrichales</taxon>
        <taxon>Methanotrichaceae</taxon>
        <taxon>Methanothrix</taxon>
    </lineage>
</organism>
<dbReference type="InterPro" id="IPR016181">
    <property type="entry name" value="Acyl_CoA_acyltransferase"/>
</dbReference>
<keyword evidence="3" id="KW-0012">Acyltransferase</keyword>
<dbReference type="InterPro" id="IPR000182">
    <property type="entry name" value="GNAT_dom"/>
</dbReference>
<evidence type="ECO:0000313" key="5">
    <source>
        <dbReference type="Proteomes" id="UP000057043"/>
    </source>
</evidence>
<dbReference type="AlphaFoldDB" id="A0A101IHN6"/>
<dbReference type="PROSITE" id="PS51186">
    <property type="entry name" value="GNAT"/>
    <property type="match status" value="1"/>
</dbReference>
<dbReference type="PATRIC" id="fig|301375.6.peg.1264"/>
<proteinExistence type="predicted"/>
<name>A0A101IHN6_9EURY</name>
<dbReference type="Gene3D" id="3.40.630.30">
    <property type="match status" value="1"/>
</dbReference>
<reference evidence="4 5" key="2">
    <citation type="journal article" date="2015" name="MBio">
        <title>Genome-Resolved Metagenomic Analysis Reveals Roles for Candidate Phyla and Other Microbial Community Members in Biogeochemical Transformations in Oil Reservoirs.</title>
        <authorList>
            <person name="Hu P."/>
            <person name="Tom L."/>
            <person name="Singh A."/>
            <person name="Thomas B.C."/>
            <person name="Baker B.J."/>
            <person name="Piceno Y.M."/>
            <person name="Andersen G.L."/>
            <person name="Banfield J.F."/>
        </authorList>
    </citation>
    <scope>NUCLEOTIDE SEQUENCE [LARGE SCALE GENOMIC DNA]</scope>
    <source>
        <strain evidence="2">57_489</strain>
    </source>
</reference>
<dbReference type="Proteomes" id="UP000053961">
    <property type="component" value="Unassembled WGS sequence"/>
</dbReference>
<sequence length="123" mass="13940">MTPEADQRVILLDGRPVGNLIVIRGHKEIRLAEIALLSEDRDKGIGSCLIRDLAEEAVEAGLPLRLHVAKFNRAIRLYRRLSFALIGDTGTHFFMERPPISFVIPLRSRRPQICRAMGRDLSR</sequence>
<evidence type="ECO:0000313" key="4">
    <source>
        <dbReference type="Proteomes" id="UP000053961"/>
    </source>
</evidence>
<feature type="domain" description="N-acetyltransferase" evidence="1">
    <location>
        <begin position="1"/>
        <end position="111"/>
    </location>
</feature>
<dbReference type="SUPFAM" id="SSF55729">
    <property type="entry name" value="Acyl-CoA N-acyltransferases (Nat)"/>
    <property type="match status" value="1"/>
</dbReference>
<keyword evidence="3" id="KW-0808">Transferase</keyword>